<evidence type="ECO:0000313" key="4">
    <source>
        <dbReference type="Proteomes" id="UP000800092"/>
    </source>
</evidence>
<feature type="region of interest" description="Disordered" evidence="1">
    <location>
        <begin position="324"/>
        <end position="405"/>
    </location>
</feature>
<sequence>MRLLPPCHAALVSSFFVSVAASTIEGRQAANIPDYVTKFAPLVYIDVNDPYLPSDIGAQVMNTKPEVNYTELTNAPPNLSLQDLASLNAASNCSSFDTCVSYLTSRETATTDQPWLHGVLPDSNGKTQGATSAAVIVNDHGSGIVDAFYFYFYAFNLGETVNLAGLGLNVSSALIGNHVGDWEHTMLRFQNGMPQTMWYSAHDSGFVYTYQAVDKNNSRPVVYASLGGHANYATPGTQSRFDIIQINDSTSAGPLWDPVANAYFYTFTPTSDLNGTFTPAGSSPSAPTPWLYYLGKWGDKQLPDSDPNQLDLAGIAATWQDGPTGPLDKYLNRTGTCPQPQEPCNTTSVLPSPSGNTAPAQTISRTEFAPTTTSETAAATSGGGGSGTVPSGTPSSSPTASSAAAGSVPREVGSLALMLAGVALNALQWAK</sequence>
<dbReference type="GO" id="GO:0000329">
    <property type="term" value="C:fungal-type vacuole membrane"/>
    <property type="evidence" value="ECO:0007669"/>
    <property type="project" value="TreeGrafter"/>
</dbReference>
<evidence type="ECO:0000256" key="1">
    <source>
        <dbReference type="SAM" id="MobiDB-lite"/>
    </source>
</evidence>
<keyword evidence="2" id="KW-0732">Signal</keyword>
<dbReference type="GO" id="GO:0006623">
    <property type="term" value="P:protein targeting to vacuole"/>
    <property type="evidence" value="ECO:0007669"/>
    <property type="project" value="TreeGrafter"/>
</dbReference>
<dbReference type="OrthoDB" id="188042at2759"/>
<evidence type="ECO:0000313" key="3">
    <source>
        <dbReference type="EMBL" id="KAF2235723.1"/>
    </source>
</evidence>
<reference evidence="3" key="1">
    <citation type="journal article" date="2020" name="Stud. Mycol.">
        <title>101 Dothideomycetes genomes: a test case for predicting lifestyles and emergence of pathogens.</title>
        <authorList>
            <person name="Haridas S."/>
            <person name="Albert R."/>
            <person name="Binder M."/>
            <person name="Bloem J."/>
            <person name="Labutti K."/>
            <person name="Salamov A."/>
            <person name="Andreopoulos B."/>
            <person name="Baker S."/>
            <person name="Barry K."/>
            <person name="Bills G."/>
            <person name="Bluhm B."/>
            <person name="Cannon C."/>
            <person name="Castanera R."/>
            <person name="Culley D."/>
            <person name="Daum C."/>
            <person name="Ezra D."/>
            <person name="Gonzalez J."/>
            <person name="Henrissat B."/>
            <person name="Kuo A."/>
            <person name="Liang C."/>
            <person name="Lipzen A."/>
            <person name="Lutzoni F."/>
            <person name="Magnuson J."/>
            <person name="Mondo S."/>
            <person name="Nolan M."/>
            <person name="Ohm R."/>
            <person name="Pangilinan J."/>
            <person name="Park H.-J."/>
            <person name="Ramirez L."/>
            <person name="Alfaro M."/>
            <person name="Sun H."/>
            <person name="Tritt A."/>
            <person name="Yoshinaga Y."/>
            <person name="Zwiers L.-H."/>
            <person name="Turgeon B."/>
            <person name="Goodwin S."/>
            <person name="Spatafora J."/>
            <person name="Crous P."/>
            <person name="Grigoriev I."/>
        </authorList>
    </citation>
    <scope>NUCLEOTIDE SEQUENCE</scope>
    <source>
        <strain evidence="3">Tuck. ex Michener</strain>
    </source>
</reference>
<dbReference type="EMBL" id="ML991789">
    <property type="protein sequence ID" value="KAF2235723.1"/>
    <property type="molecule type" value="Genomic_DNA"/>
</dbReference>
<feature type="compositionally biased region" description="Low complexity" evidence="1">
    <location>
        <begin position="369"/>
        <end position="380"/>
    </location>
</feature>
<dbReference type="Pfam" id="PF06101">
    <property type="entry name" value="Vps62"/>
    <property type="match status" value="1"/>
</dbReference>
<feature type="compositionally biased region" description="Low complexity" evidence="1">
    <location>
        <begin position="388"/>
        <end position="405"/>
    </location>
</feature>
<proteinExistence type="predicted"/>
<feature type="compositionally biased region" description="Polar residues" evidence="1">
    <location>
        <begin position="333"/>
        <end position="365"/>
    </location>
</feature>
<dbReference type="InterPro" id="IPR009291">
    <property type="entry name" value="Vps62"/>
</dbReference>
<dbReference type="AlphaFoldDB" id="A0A6A6HE14"/>
<protein>
    <recommendedName>
        <fullName evidence="5">Vacuolar protein sorting-associated protein 62</fullName>
    </recommendedName>
</protein>
<feature type="chain" id="PRO_5025536842" description="Vacuolar protein sorting-associated protein 62" evidence="2">
    <location>
        <begin position="22"/>
        <end position="431"/>
    </location>
</feature>
<name>A0A6A6HE14_VIRVR</name>
<dbReference type="Proteomes" id="UP000800092">
    <property type="component" value="Unassembled WGS sequence"/>
</dbReference>
<keyword evidence="4" id="KW-1185">Reference proteome</keyword>
<gene>
    <name evidence="3" type="ORF">EV356DRAFT_566060</name>
</gene>
<evidence type="ECO:0008006" key="5">
    <source>
        <dbReference type="Google" id="ProtNLM"/>
    </source>
</evidence>
<dbReference type="InterPro" id="IPR053102">
    <property type="entry name" value="VPS_Associated"/>
</dbReference>
<evidence type="ECO:0000256" key="2">
    <source>
        <dbReference type="SAM" id="SignalP"/>
    </source>
</evidence>
<organism evidence="3 4">
    <name type="scientific">Viridothelium virens</name>
    <name type="common">Speckled blister lichen</name>
    <name type="synonym">Trypethelium virens</name>
    <dbReference type="NCBI Taxonomy" id="1048519"/>
    <lineage>
        <taxon>Eukaryota</taxon>
        <taxon>Fungi</taxon>
        <taxon>Dikarya</taxon>
        <taxon>Ascomycota</taxon>
        <taxon>Pezizomycotina</taxon>
        <taxon>Dothideomycetes</taxon>
        <taxon>Dothideomycetes incertae sedis</taxon>
        <taxon>Trypetheliales</taxon>
        <taxon>Trypetheliaceae</taxon>
        <taxon>Viridothelium</taxon>
    </lineage>
</organism>
<dbReference type="PANTHER" id="PTHR48220">
    <property type="match status" value="1"/>
</dbReference>
<feature type="signal peptide" evidence="2">
    <location>
        <begin position="1"/>
        <end position="21"/>
    </location>
</feature>
<accession>A0A6A6HE14</accession>
<dbReference type="PANTHER" id="PTHR48220:SF1">
    <property type="entry name" value="VACUOLAR PROTEIN SORTING-ASSOCIATED PROTEIN 62-RELATED"/>
    <property type="match status" value="1"/>
</dbReference>